<reference evidence="7 8" key="1">
    <citation type="journal article" date="2018" name="Sci. Rep.">
        <title>Characterisation of pathogen-specific regions and novel effector candidates in Fusarium oxysporum f. sp. cepae.</title>
        <authorList>
            <person name="Armitage A.D."/>
            <person name="Taylor A."/>
            <person name="Sobczyk M.K."/>
            <person name="Baxter L."/>
            <person name="Greenfield B.P."/>
            <person name="Bates H.J."/>
            <person name="Wilson F."/>
            <person name="Jackson A.C."/>
            <person name="Ott S."/>
            <person name="Harrison R.J."/>
            <person name="Clarkson J.P."/>
        </authorList>
    </citation>
    <scope>NUCLEOTIDE SEQUENCE [LARGE SCALE GENOMIC DNA]</scope>
    <source>
        <strain evidence="7 8">Fo_A28</strain>
    </source>
</reference>
<dbReference type="PROSITE" id="PS50011">
    <property type="entry name" value="PROTEIN_KINASE_DOM"/>
    <property type="match status" value="1"/>
</dbReference>
<dbReference type="Gene3D" id="3.30.200.20">
    <property type="entry name" value="Phosphorylase Kinase, domain 1"/>
    <property type="match status" value="1"/>
</dbReference>
<dbReference type="SUPFAM" id="SSF56112">
    <property type="entry name" value="Protein kinase-like (PK-like)"/>
    <property type="match status" value="1"/>
</dbReference>
<evidence type="ECO:0000256" key="5">
    <source>
        <dbReference type="ARBA" id="ARBA00022840"/>
    </source>
</evidence>
<dbReference type="VEuPathDB" id="FungiDB:FOZG_16252"/>
<dbReference type="GO" id="GO:0004674">
    <property type="term" value="F:protein serine/threonine kinase activity"/>
    <property type="evidence" value="ECO:0007669"/>
    <property type="project" value="UniProtKB-KW"/>
</dbReference>
<evidence type="ECO:0000259" key="6">
    <source>
        <dbReference type="PROSITE" id="PS50011"/>
    </source>
</evidence>
<dbReference type="InterPro" id="IPR051175">
    <property type="entry name" value="CLK_kinases"/>
</dbReference>
<keyword evidence="4" id="KW-0418">Kinase</keyword>
<protein>
    <recommendedName>
        <fullName evidence="6">Protein kinase domain-containing protein</fullName>
    </recommendedName>
</protein>
<organism evidence="7 8">
    <name type="scientific">Fusarium oxysporum</name>
    <name type="common">Fusarium vascular wilt</name>
    <dbReference type="NCBI Taxonomy" id="5507"/>
    <lineage>
        <taxon>Eukaryota</taxon>
        <taxon>Fungi</taxon>
        <taxon>Dikarya</taxon>
        <taxon>Ascomycota</taxon>
        <taxon>Pezizomycotina</taxon>
        <taxon>Sordariomycetes</taxon>
        <taxon>Hypocreomycetidae</taxon>
        <taxon>Hypocreales</taxon>
        <taxon>Nectriaceae</taxon>
        <taxon>Fusarium</taxon>
        <taxon>Fusarium oxysporum species complex</taxon>
    </lineage>
</organism>
<dbReference type="GO" id="GO:0043484">
    <property type="term" value="P:regulation of RNA splicing"/>
    <property type="evidence" value="ECO:0007669"/>
    <property type="project" value="TreeGrafter"/>
</dbReference>
<dbReference type="InterPro" id="IPR000719">
    <property type="entry name" value="Prot_kinase_dom"/>
</dbReference>
<proteinExistence type="predicted"/>
<dbReference type="VEuPathDB" id="FungiDB:FOMG_10088"/>
<evidence type="ECO:0000256" key="3">
    <source>
        <dbReference type="ARBA" id="ARBA00022741"/>
    </source>
</evidence>
<dbReference type="Gene3D" id="1.10.510.10">
    <property type="entry name" value="Transferase(Phosphotransferase) domain 1"/>
    <property type="match status" value="1"/>
</dbReference>
<evidence type="ECO:0000313" key="7">
    <source>
        <dbReference type="EMBL" id="RKL07242.1"/>
    </source>
</evidence>
<dbReference type="EMBL" id="MRCY01000051">
    <property type="protein sequence ID" value="RKL07242.1"/>
    <property type="molecule type" value="Genomic_DNA"/>
</dbReference>
<sequence>MWDQFTLIGPNGSHDCLVLDLVGPNIADIIDSHCRGDRLPSHAAKSISRQVLQGIDYLASNGIGHGDLHTRNIALEISELHLLSERDLIARLGDPEMGLVTRRDGKPLSSNIPTCIVRPSSFRHKDVQRLLSSPSIKIIDFGEAFFNHDTLNTLHTPLPVRAPEIVFGDRLNNRVDLWSTGCLVITT</sequence>
<gene>
    <name evidence="7" type="ORF">BFJ68_g10018</name>
</gene>
<feature type="domain" description="Protein kinase" evidence="6">
    <location>
        <begin position="1"/>
        <end position="187"/>
    </location>
</feature>
<dbReference type="VEuPathDB" id="FungiDB:FOC4_g10006265"/>
<keyword evidence="3" id="KW-0547">Nucleotide-binding</keyword>
<name>A0A420QR48_FUSOX</name>
<evidence type="ECO:0000256" key="2">
    <source>
        <dbReference type="ARBA" id="ARBA00022679"/>
    </source>
</evidence>
<dbReference type="GO" id="GO:0005524">
    <property type="term" value="F:ATP binding"/>
    <property type="evidence" value="ECO:0007669"/>
    <property type="project" value="UniProtKB-KW"/>
</dbReference>
<dbReference type="VEuPathDB" id="FungiDB:FOC1_g10005024"/>
<keyword evidence="2" id="KW-0808">Transferase</keyword>
<evidence type="ECO:0000256" key="1">
    <source>
        <dbReference type="ARBA" id="ARBA00022527"/>
    </source>
</evidence>
<dbReference type="PANTHER" id="PTHR45646:SF11">
    <property type="entry name" value="SERINE_THREONINE-PROTEIN KINASE DOA"/>
    <property type="match status" value="1"/>
</dbReference>
<dbReference type="Proteomes" id="UP000285860">
    <property type="component" value="Unassembled WGS sequence"/>
</dbReference>
<dbReference type="InterPro" id="IPR011009">
    <property type="entry name" value="Kinase-like_dom_sf"/>
</dbReference>
<keyword evidence="5" id="KW-0067">ATP-binding</keyword>
<evidence type="ECO:0000313" key="8">
    <source>
        <dbReference type="Proteomes" id="UP000285860"/>
    </source>
</evidence>
<dbReference type="VEuPathDB" id="FungiDB:FOIG_11410"/>
<dbReference type="PANTHER" id="PTHR45646">
    <property type="entry name" value="SERINE/THREONINE-PROTEIN KINASE DOA-RELATED"/>
    <property type="match status" value="1"/>
</dbReference>
<evidence type="ECO:0000256" key="4">
    <source>
        <dbReference type="ARBA" id="ARBA00022777"/>
    </source>
</evidence>
<dbReference type="VEuPathDB" id="FungiDB:HZS61_016168"/>
<dbReference type="VEuPathDB" id="FungiDB:FOXG_21236"/>
<dbReference type="AlphaFoldDB" id="A0A420QR48"/>
<dbReference type="GO" id="GO:0005634">
    <property type="term" value="C:nucleus"/>
    <property type="evidence" value="ECO:0007669"/>
    <property type="project" value="TreeGrafter"/>
</dbReference>
<keyword evidence="1" id="KW-0723">Serine/threonine-protein kinase</keyword>
<accession>A0A420QR48</accession>
<comment type="caution">
    <text evidence="7">The sequence shown here is derived from an EMBL/GenBank/DDBJ whole genome shotgun (WGS) entry which is preliminary data.</text>
</comment>